<comment type="caution">
    <text evidence="15">The sequence shown here is derived from an EMBL/GenBank/DDBJ whole genome shotgun (WGS) entry which is preliminary data.</text>
</comment>
<dbReference type="PANTHER" id="PTHR43472:SF1">
    <property type="entry name" value="PHOSPHORIBOSYLAMINE--GLYCINE LIGASE, CHLOROPLASTIC"/>
    <property type="match status" value="1"/>
</dbReference>
<dbReference type="NCBIfam" id="TIGR00877">
    <property type="entry name" value="purD"/>
    <property type="match status" value="1"/>
</dbReference>
<evidence type="ECO:0000256" key="6">
    <source>
        <dbReference type="ARBA" id="ARBA00022741"/>
    </source>
</evidence>
<dbReference type="EC" id="6.3.4.13" evidence="4 12"/>
<evidence type="ECO:0000313" key="16">
    <source>
        <dbReference type="Proteomes" id="UP001524478"/>
    </source>
</evidence>
<evidence type="ECO:0000256" key="3">
    <source>
        <dbReference type="ARBA" id="ARBA00005174"/>
    </source>
</evidence>
<evidence type="ECO:0000256" key="7">
    <source>
        <dbReference type="ARBA" id="ARBA00022755"/>
    </source>
</evidence>
<comment type="pathway">
    <text evidence="3 12">Purine metabolism; IMP biosynthesis via de novo pathway; N(1)-(5-phospho-D-ribosyl)glycinamide from 5-phospho-alpha-D-ribose 1-diphosphate: step 2/2.</text>
</comment>
<dbReference type="Pfam" id="PF02843">
    <property type="entry name" value="GARS_C"/>
    <property type="match status" value="1"/>
</dbReference>
<evidence type="ECO:0000256" key="9">
    <source>
        <dbReference type="ARBA" id="ARBA00038345"/>
    </source>
</evidence>
<dbReference type="Gene3D" id="3.30.1490.20">
    <property type="entry name" value="ATP-grasp fold, A domain"/>
    <property type="match status" value="1"/>
</dbReference>
<keyword evidence="5 12" id="KW-0436">Ligase</keyword>
<reference evidence="15 16" key="1">
    <citation type="submission" date="2022-06" db="EMBL/GenBank/DDBJ databases">
        <title>Isolation of gut microbiota from human fecal samples.</title>
        <authorList>
            <person name="Pamer E.G."/>
            <person name="Barat B."/>
            <person name="Waligurski E."/>
            <person name="Medina S."/>
            <person name="Paddock L."/>
            <person name="Mostad J."/>
        </authorList>
    </citation>
    <scope>NUCLEOTIDE SEQUENCE [LARGE SCALE GENOMIC DNA]</scope>
    <source>
        <strain evidence="15 16">DFI.7.95</strain>
    </source>
</reference>
<evidence type="ECO:0000256" key="5">
    <source>
        <dbReference type="ARBA" id="ARBA00022598"/>
    </source>
</evidence>
<dbReference type="SUPFAM" id="SSF56059">
    <property type="entry name" value="Glutathione synthetase ATP-binding domain-like"/>
    <property type="match status" value="1"/>
</dbReference>
<evidence type="ECO:0000256" key="13">
    <source>
        <dbReference type="PROSITE-ProRule" id="PRU00409"/>
    </source>
</evidence>
<proteinExistence type="inferred from homology"/>
<dbReference type="SMART" id="SM01210">
    <property type="entry name" value="GARS_C"/>
    <property type="match status" value="1"/>
</dbReference>
<dbReference type="SUPFAM" id="SSF52440">
    <property type="entry name" value="PreATP-grasp domain"/>
    <property type="match status" value="1"/>
</dbReference>
<keyword evidence="8 13" id="KW-0067">ATP-binding</keyword>
<comment type="cofactor">
    <cofactor evidence="1">
        <name>Mn(2+)</name>
        <dbReference type="ChEBI" id="CHEBI:29035"/>
    </cofactor>
</comment>
<evidence type="ECO:0000256" key="1">
    <source>
        <dbReference type="ARBA" id="ARBA00001936"/>
    </source>
</evidence>
<comment type="cofactor">
    <cofactor evidence="2">
        <name>Mg(2+)</name>
        <dbReference type="ChEBI" id="CHEBI:18420"/>
    </cofactor>
</comment>
<evidence type="ECO:0000313" key="15">
    <source>
        <dbReference type="EMBL" id="MCQ4925144.1"/>
    </source>
</evidence>
<comment type="catalytic activity">
    <reaction evidence="12">
        <text>5-phospho-beta-D-ribosylamine + glycine + ATP = N(1)-(5-phospho-beta-D-ribosyl)glycinamide + ADP + phosphate + H(+)</text>
        <dbReference type="Rhea" id="RHEA:17453"/>
        <dbReference type="ChEBI" id="CHEBI:15378"/>
        <dbReference type="ChEBI" id="CHEBI:30616"/>
        <dbReference type="ChEBI" id="CHEBI:43474"/>
        <dbReference type="ChEBI" id="CHEBI:57305"/>
        <dbReference type="ChEBI" id="CHEBI:58681"/>
        <dbReference type="ChEBI" id="CHEBI:143788"/>
        <dbReference type="ChEBI" id="CHEBI:456216"/>
        <dbReference type="EC" id="6.3.4.13"/>
    </reaction>
</comment>
<dbReference type="SUPFAM" id="SSF51246">
    <property type="entry name" value="Rudiment single hybrid motif"/>
    <property type="match status" value="1"/>
</dbReference>
<dbReference type="InterPro" id="IPR011761">
    <property type="entry name" value="ATP-grasp"/>
</dbReference>
<dbReference type="InterPro" id="IPR020560">
    <property type="entry name" value="PRibGlycinamide_synth_C-dom"/>
</dbReference>
<dbReference type="RefSeq" id="WP_256312713.1">
    <property type="nucleotide sequence ID" value="NZ_JANGAC010000018.1"/>
</dbReference>
<sequence>MKVLVIGSGGREHALCWKIAKSQKVSKIYCAPGNGGTGEIAENIAINVDEIDKLVQFAMENHIDLTVVGPELPLVLGIIDKFQEKGMKIFGVNKECAKLEGSKDFSKGFMEKYNIPTAKYKTYTNLNEAIEGLREFTYPLVIKADGLCAGKGVVICQSEDEAMNTLKDILGEKIFGSEGEKVVIEEFLDGIEASLLCVVTKDKIIPMESAKDYKKIYEDDEGPNTGGVGCFSPSPLFDDELNKKIEKNILNNIRVGLDSEKMDFRGILFIGLMIVSDEPKVLEFNVRFGDPETEVLIPRLESDIIDIFQNTIDGTLEKSDLIWKEKACVTVVITSKGYPNEYEKGFIITGVDELDKDIILFHNGTKKIDRTLITNGGRVLSITSLGYTIEEARKKIYSNIDKIKFDGMNYRKDIGKTIIVN</sequence>
<evidence type="ECO:0000256" key="8">
    <source>
        <dbReference type="ARBA" id="ARBA00022840"/>
    </source>
</evidence>
<keyword evidence="6 13" id="KW-0547">Nucleotide-binding</keyword>
<dbReference type="InterPro" id="IPR016185">
    <property type="entry name" value="PreATP-grasp_dom_sf"/>
</dbReference>
<evidence type="ECO:0000256" key="4">
    <source>
        <dbReference type="ARBA" id="ARBA00013255"/>
    </source>
</evidence>
<dbReference type="GO" id="GO:0004637">
    <property type="term" value="F:phosphoribosylamine-glycine ligase activity"/>
    <property type="evidence" value="ECO:0007669"/>
    <property type="project" value="UniProtKB-EC"/>
</dbReference>
<feature type="domain" description="ATP-grasp" evidence="14">
    <location>
        <begin position="107"/>
        <end position="313"/>
    </location>
</feature>
<dbReference type="InterPro" id="IPR037123">
    <property type="entry name" value="PRibGlycinamide_synth_C_sf"/>
</dbReference>
<dbReference type="InterPro" id="IPR020562">
    <property type="entry name" value="PRibGlycinamide_synth_N"/>
</dbReference>
<dbReference type="HAMAP" id="MF_00138">
    <property type="entry name" value="GARS"/>
    <property type="match status" value="1"/>
</dbReference>
<evidence type="ECO:0000256" key="2">
    <source>
        <dbReference type="ARBA" id="ARBA00001946"/>
    </source>
</evidence>
<keyword evidence="7 12" id="KW-0658">Purine biosynthesis</keyword>
<evidence type="ECO:0000256" key="12">
    <source>
        <dbReference type="HAMAP-Rule" id="MF_00138"/>
    </source>
</evidence>
<organism evidence="15 16">
    <name type="scientific">Tissierella carlieri</name>
    <dbReference type="NCBI Taxonomy" id="689904"/>
    <lineage>
        <taxon>Bacteria</taxon>
        <taxon>Bacillati</taxon>
        <taxon>Bacillota</taxon>
        <taxon>Tissierellia</taxon>
        <taxon>Tissierellales</taxon>
        <taxon>Tissierellaceae</taxon>
        <taxon>Tissierella</taxon>
    </lineage>
</organism>
<protein>
    <recommendedName>
        <fullName evidence="4 12">Phosphoribosylamine--glycine ligase</fullName>
        <ecNumber evidence="4 12">6.3.4.13</ecNumber>
    </recommendedName>
    <alternativeName>
        <fullName evidence="12">GARS</fullName>
    </alternativeName>
    <alternativeName>
        <fullName evidence="10 12">Glycinamide ribonucleotide synthetase</fullName>
    </alternativeName>
    <alternativeName>
        <fullName evidence="11 12">Phosphoribosylglycinamide synthetase</fullName>
    </alternativeName>
</protein>
<dbReference type="Pfam" id="PF01071">
    <property type="entry name" value="GARS_A"/>
    <property type="match status" value="1"/>
</dbReference>
<comment type="similarity">
    <text evidence="9 12">Belongs to the GARS family.</text>
</comment>
<evidence type="ECO:0000256" key="10">
    <source>
        <dbReference type="ARBA" id="ARBA00042242"/>
    </source>
</evidence>
<dbReference type="InterPro" id="IPR020561">
    <property type="entry name" value="PRibGlycinamid_synth_ATP-grasp"/>
</dbReference>
<evidence type="ECO:0000256" key="11">
    <source>
        <dbReference type="ARBA" id="ARBA00042864"/>
    </source>
</evidence>
<dbReference type="InterPro" id="IPR020559">
    <property type="entry name" value="PRibGlycinamide_synth_CS"/>
</dbReference>
<dbReference type="PANTHER" id="PTHR43472">
    <property type="entry name" value="PHOSPHORIBOSYLAMINE--GLYCINE LIGASE"/>
    <property type="match status" value="1"/>
</dbReference>
<dbReference type="InterPro" id="IPR011054">
    <property type="entry name" value="Rudment_hybrid_motif"/>
</dbReference>
<accession>A0ABT1SF89</accession>
<name>A0ABT1SF89_9FIRM</name>
<dbReference type="EMBL" id="JANGAC010000018">
    <property type="protein sequence ID" value="MCQ4925144.1"/>
    <property type="molecule type" value="Genomic_DNA"/>
</dbReference>
<dbReference type="Gene3D" id="3.90.600.10">
    <property type="entry name" value="Phosphoribosylglycinamide synthetase, C-terminal domain"/>
    <property type="match status" value="1"/>
</dbReference>
<evidence type="ECO:0000259" key="14">
    <source>
        <dbReference type="PROSITE" id="PS50975"/>
    </source>
</evidence>
<dbReference type="Pfam" id="PF02844">
    <property type="entry name" value="GARS_N"/>
    <property type="match status" value="1"/>
</dbReference>
<dbReference type="PROSITE" id="PS50975">
    <property type="entry name" value="ATP_GRASP"/>
    <property type="match status" value="1"/>
</dbReference>
<dbReference type="Gene3D" id="3.30.470.20">
    <property type="entry name" value="ATP-grasp fold, B domain"/>
    <property type="match status" value="1"/>
</dbReference>
<keyword evidence="16" id="KW-1185">Reference proteome</keyword>
<dbReference type="Gene3D" id="3.40.50.20">
    <property type="match status" value="1"/>
</dbReference>
<dbReference type="InterPro" id="IPR013815">
    <property type="entry name" value="ATP_grasp_subdomain_1"/>
</dbReference>
<dbReference type="Proteomes" id="UP001524478">
    <property type="component" value="Unassembled WGS sequence"/>
</dbReference>
<dbReference type="SMART" id="SM01209">
    <property type="entry name" value="GARS_A"/>
    <property type="match status" value="1"/>
</dbReference>
<dbReference type="InterPro" id="IPR000115">
    <property type="entry name" value="PRibGlycinamide_synth"/>
</dbReference>
<dbReference type="PROSITE" id="PS00184">
    <property type="entry name" value="GARS"/>
    <property type="match status" value="1"/>
</dbReference>
<gene>
    <name evidence="12 15" type="primary">purD</name>
    <name evidence="15" type="ORF">NE686_18725</name>
</gene>